<dbReference type="AlphaFoldDB" id="A0A0C1N7J2"/>
<evidence type="ECO:0000256" key="1">
    <source>
        <dbReference type="SAM" id="Coils"/>
    </source>
</evidence>
<sequence>MQLYTPTDLNQLEQDLPYLIKTMEWVENFVGRSHPDLGRPGPVCPFVPHSIRSNSMSLAVLRIQNLEKQQLIDSILRYRDIFLETEPREGVAALKKSLLIVLPDVDPDDATQIIDSNHQILKPFFVKLGLMIGEFHKHTQGTGAHNPKFHPFQSPIPMFVIRYMVESDILFLQDKNPYLRIQYLQAYLNYLETVYSQRFGQKIKDETKLEKARQLIQIAQEQLQAESLDFTY</sequence>
<protein>
    <recommendedName>
        <fullName evidence="2">DUF6875 domain-containing protein</fullName>
    </recommendedName>
</protein>
<reference evidence="4" key="1">
    <citation type="journal article" date="2015" name="Genome Announc.">
        <title>Draft Genome Sequence of Tolypothrix boutellei Strain VB521301.</title>
        <authorList>
            <person name="Chandrababunaidu M.M."/>
            <person name="Singh D."/>
            <person name="Sen D."/>
            <person name="Bhan S."/>
            <person name="Das S."/>
            <person name="Gupta A."/>
            <person name="Adhikary S.P."/>
            <person name="Tripathy S."/>
        </authorList>
    </citation>
    <scope>NUCLEOTIDE SEQUENCE</scope>
    <source>
        <strain evidence="4">VB521301</strain>
    </source>
</reference>
<accession>A0A0C1N7J2</accession>
<evidence type="ECO:0000313" key="3">
    <source>
        <dbReference type="EMBL" id="KAF3886564.1"/>
    </source>
</evidence>
<name>A0A0C1N7J2_9CYAN</name>
<feature type="coiled-coil region" evidence="1">
    <location>
        <begin position="202"/>
        <end position="229"/>
    </location>
</feature>
<keyword evidence="5" id="KW-1185">Reference proteome</keyword>
<reference evidence="3" key="2">
    <citation type="submission" date="2019-11" db="EMBL/GenBank/DDBJ databases">
        <title>Improved Assembly of Tolypothrix boutellei genome.</title>
        <authorList>
            <person name="Sarangi A.N."/>
            <person name="Mukherjee M."/>
            <person name="Ghosh S."/>
            <person name="Singh D."/>
            <person name="Das A."/>
            <person name="Kant S."/>
            <person name="Prusty A."/>
            <person name="Tripathy S."/>
        </authorList>
    </citation>
    <scope>NUCLEOTIDE SEQUENCE</scope>
    <source>
        <strain evidence="3">VB521301</strain>
    </source>
</reference>
<dbReference type="STRING" id="1479485.DA73_0218795"/>
<dbReference type="EMBL" id="JHEG04000001">
    <property type="protein sequence ID" value="KAF3886564.1"/>
    <property type="molecule type" value="Genomic_DNA"/>
</dbReference>
<evidence type="ECO:0000313" key="5">
    <source>
        <dbReference type="Proteomes" id="UP000029738"/>
    </source>
</evidence>
<comment type="caution">
    <text evidence="4">The sequence shown here is derived from an EMBL/GenBank/DDBJ whole genome shotgun (WGS) entry which is preliminary data.</text>
</comment>
<feature type="domain" description="DUF6875" evidence="2">
    <location>
        <begin position="21"/>
        <end position="207"/>
    </location>
</feature>
<organism evidence="4">
    <name type="scientific">Tolypothrix bouteillei VB521301</name>
    <dbReference type="NCBI Taxonomy" id="1479485"/>
    <lineage>
        <taxon>Bacteria</taxon>
        <taxon>Bacillati</taxon>
        <taxon>Cyanobacteriota</taxon>
        <taxon>Cyanophyceae</taxon>
        <taxon>Nostocales</taxon>
        <taxon>Tolypothrichaceae</taxon>
        <taxon>Tolypothrix</taxon>
    </lineage>
</organism>
<dbReference type="InterPro" id="IPR049240">
    <property type="entry name" value="DUF6875"/>
</dbReference>
<gene>
    <name evidence="4" type="ORF">DA73_0218795</name>
    <name evidence="3" type="ORF">DA73_0400014570</name>
</gene>
<dbReference type="RefSeq" id="WP_038074803.1">
    <property type="nucleotide sequence ID" value="NZ_JHEG04000001.1"/>
</dbReference>
<dbReference type="EMBL" id="JHEG02000048">
    <property type="protein sequence ID" value="KIE10577.1"/>
    <property type="molecule type" value="Genomic_DNA"/>
</dbReference>
<evidence type="ECO:0000259" key="2">
    <source>
        <dbReference type="Pfam" id="PF21780"/>
    </source>
</evidence>
<keyword evidence="1" id="KW-0175">Coiled coil</keyword>
<proteinExistence type="predicted"/>
<evidence type="ECO:0000313" key="4">
    <source>
        <dbReference type="EMBL" id="KIE10577.1"/>
    </source>
</evidence>
<dbReference type="Proteomes" id="UP000029738">
    <property type="component" value="Unassembled WGS sequence"/>
</dbReference>
<dbReference type="Pfam" id="PF21780">
    <property type="entry name" value="DUF6875"/>
    <property type="match status" value="1"/>
</dbReference>
<dbReference type="OrthoDB" id="8420726at2"/>